<dbReference type="NCBIfam" id="NF002845">
    <property type="entry name" value="PRK03094.1"/>
    <property type="match status" value="1"/>
</dbReference>
<proteinExistence type="inferred from homology"/>
<dbReference type="RefSeq" id="WP_007202676.1">
    <property type="nucleotide sequence ID" value="NZ_AKKV01000028.1"/>
</dbReference>
<dbReference type="EMBL" id="AKKV01000028">
    <property type="protein sequence ID" value="EIT84963.1"/>
    <property type="molecule type" value="Genomic_DNA"/>
</dbReference>
<dbReference type="HAMAP" id="MF_00506">
    <property type="entry name" value="UPF0180"/>
    <property type="match status" value="1"/>
</dbReference>
<sequence>MAKIGVEQSLTNVSDALKAMGHEVVTITNEQDAKGCDCCIVSGAHQNMMGIQNVLIDGAVVNADGMNAEDVCRAVEGKLPH</sequence>
<comment type="caution">
    <text evidence="2">The sequence shown here is derived from an EMBL/GenBank/DDBJ whole genome shotgun (WGS) entry which is preliminary data.</text>
</comment>
<dbReference type="Pfam" id="PF03698">
    <property type="entry name" value="UPF0180"/>
    <property type="match status" value="1"/>
</dbReference>
<dbReference type="OrthoDB" id="1708042at2"/>
<name>I8UDV1_9BACL</name>
<evidence type="ECO:0000256" key="1">
    <source>
        <dbReference type="HAMAP-Rule" id="MF_00506"/>
    </source>
</evidence>
<dbReference type="STRING" id="1196324.A374_12990"/>
<gene>
    <name evidence="2" type="ORF">A374_12990</name>
</gene>
<evidence type="ECO:0000313" key="3">
    <source>
        <dbReference type="Proteomes" id="UP000004080"/>
    </source>
</evidence>
<dbReference type="PATRIC" id="fig|1196324.3.peg.2657"/>
<comment type="similarity">
    <text evidence="1">Belongs to the UPF0180 family.</text>
</comment>
<protein>
    <recommendedName>
        <fullName evidence="1">UPF0180 protein A374_12990</fullName>
    </recommendedName>
</protein>
<accession>I8UDV1</accession>
<dbReference type="eggNOG" id="ENOG503307C">
    <property type="taxonomic scope" value="Bacteria"/>
</dbReference>
<dbReference type="InterPro" id="IPR005370">
    <property type="entry name" value="UPF0180"/>
</dbReference>
<keyword evidence="3" id="KW-1185">Reference proteome</keyword>
<organism evidence="2 3">
    <name type="scientific">Fictibacillus macauensis ZFHKF-1</name>
    <dbReference type="NCBI Taxonomy" id="1196324"/>
    <lineage>
        <taxon>Bacteria</taxon>
        <taxon>Bacillati</taxon>
        <taxon>Bacillota</taxon>
        <taxon>Bacilli</taxon>
        <taxon>Bacillales</taxon>
        <taxon>Fictibacillaceae</taxon>
        <taxon>Fictibacillus</taxon>
    </lineage>
</organism>
<reference evidence="2 3" key="1">
    <citation type="journal article" date="2012" name="J. Bacteriol.">
        <title>Genome of Bacillus macauensis ZFHKF-1, a Long-Chain-Forming Bacterium.</title>
        <authorList>
            <person name="Cai L."/>
            <person name="Zhang T."/>
        </authorList>
    </citation>
    <scope>NUCLEOTIDE SEQUENCE [LARGE SCALE GENOMIC DNA]</scope>
    <source>
        <strain evidence="2 3">ZFHKF-1</strain>
    </source>
</reference>
<evidence type="ECO:0000313" key="2">
    <source>
        <dbReference type="EMBL" id="EIT84963.1"/>
    </source>
</evidence>
<dbReference type="Proteomes" id="UP000004080">
    <property type="component" value="Unassembled WGS sequence"/>
</dbReference>
<dbReference type="AlphaFoldDB" id="I8UDV1"/>